<evidence type="ECO:0000313" key="1">
    <source>
        <dbReference type="EMBL" id="KAF1944900.1"/>
    </source>
</evidence>
<keyword evidence="2" id="KW-1185">Reference proteome</keyword>
<dbReference type="AlphaFoldDB" id="A0A6A5SY60"/>
<protein>
    <submittedName>
        <fullName evidence="1">Uncharacterized protein</fullName>
    </submittedName>
</protein>
<proteinExistence type="predicted"/>
<dbReference type="Proteomes" id="UP000800038">
    <property type="component" value="Unassembled WGS sequence"/>
</dbReference>
<evidence type="ECO:0000313" key="2">
    <source>
        <dbReference type="Proteomes" id="UP000800038"/>
    </source>
</evidence>
<dbReference type="EMBL" id="ML976013">
    <property type="protein sequence ID" value="KAF1944900.1"/>
    <property type="molecule type" value="Genomic_DNA"/>
</dbReference>
<sequence>MELGCKPAAIMAPWLRFQGGPDGIRTPLRPSDRWIYQPQYNRTVSSLFSALVLRPIQHNVFKISFSLRRSCVYVTYVGLFWRRQAVRNGGLEVEARGGPLQTNAAKRLAAAPLPFHQHT</sequence>
<gene>
    <name evidence="1" type="ORF">EJ02DRAFT_71834</name>
</gene>
<accession>A0A6A5SY60</accession>
<name>A0A6A5SY60_9PLEO</name>
<reference evidence="1" key="1">
    <citation type="journal article" date="2020" name="Stud. Mycol.">
        <title>101 Dothideomycetes genomes: a test case for predicting lifestyles and emergence of pathogens.</title>
        <authorList>
            <person name="Haridas S."/>
            <person name="Albert R."/>
            <person name="Binder M."/>
            <person name="Bloem J."/>
            <person name="Labutti K."/>
            <person name="Salamov A."/>
            <person name="Andreopoulos B."/>
            <person name="Baker S."/>
            <person name="Barry K."/>
            <person name="Bills G."/>
            <person name="Bluhm B."/>
            <person name="Cannon C."/>
            <person name="Castanera R."/>
            <person name="Culley D."/>
            <person name="Daum C."/>
            <person name="Ezra D."/>
            <person name="Gonzalez J."/>
            <person name="Henrissat B."/>
            <person name="Kuo A."/>
            <person name="Liang C."/>
            <person name="Lipzen A."/>
            <person name="Lutzoni F."/>
            <person name="Magnuson J."/>
            <person name="Mondo S."/>
            <person name="Nolan M."/>
            <person name="Ohm R."/>
            <person name="Pangilinan J."/>
            <person name="Park H.-J."/>
            <person name="Ramirez L."/>
            <person name="Alfaro M."/>
            <person name="Sun H."/>
            <person name="Tritt A."/>
            <person name="Yoshinaga Y."/>
            <person name="Zwiers L.-H."/>
            <person name="Turgeon B."/>
            <person name="Goodwin S."/>
            <person name="Spatafora J."/>
            <person name="Crous P."/>
            <person name="Grigoriev I."/>
        </authorList>
    </citation>
    <scope>NUCLEOTIDE SEQUENCE</scope>
    <source>
        <strain evidence="1">CBS 161.51</strain>
    </source>
</reference>
<organism evidence="1 2">
    <name type="scientific">Clathrospora elynae</name>
    <dbReference type="NCBI Taxonomy" id="706981"/>
    <lineage>
        <taxon>Eukaryota</taxon>
        <taxon>Fungi</taxon>
        <taxon>Dikarya</taxon>
        <taxon>Ascomycota</taxon>
        <taxon>Pezizomycotina</taxon>
        <taxon>Dothideomycetes</taxon>
        <taxon>Pleosporomycetidae</taxon>
        <taxon>Pleosporales</taxon>
        <taxon>Diademaceae</taxon>
        <taxon>Clathrospora</taxon>
    </lineage>
</organism>